<reference evidence="6" key="3">
    <citation type="journal article" date="2019" name="Microbiol. Resour. Announc.">
        <title>Draft Genome Sequences of Type Strains of Gordonibacter faecihominis, Paraeggerthella hongkongensis, Parvibacter caecicola,Slackia equolifaciens, Slackia faecicanis, and Slackia isoflavoniconvertens.</title>
        <authorList>
            <person name="Danylec N."/>
            <person name="Stoll D.A."/>
            <person name="Dotsch A."/>
            <person name="Huch M."/>
        </authorList>
    </citation>
    <scope>NUCLEOTIDE SEQUENCE</scope>
    <source>
        <strain evidence="6">DSM 16107</strain>
    </source>
</reference>
<keyword evidence="3 6" id="KW-0067">ATP-binding</keyword>
<dbReference type="GO" id="GO:0098796">
    <property type="term" value="C:membrane protein complex"/>
    <property type="evidence" value="ECO:0007669"/>
    <property type="project" value="UniProtKB-ARBA"/>
</dbReference>
<evidence type="ECO:0000313" key="7">
    <source>
        <dbReference type="Proteomes" id="UP000253817"/>
    </source>
</evidence>
<reference evidence="8" key="2">
    <citation type="submission" date="2018-05" db="EMBL/GenBank/DDBJ databases">
        <title>Genome Sequencing of selected type strains of the family Eggerthellaceae.</title>
        <authorList>
            <person name="Danylec N."/>
            <person name="Stoll D.A."/>
            <person name="Doetsch A."/>
            <person name="Huch M."/>
        </authorList>
    </citation>
    <scope>NUCLEOTIDE SEQUENCE [LARGE SCALE GENOMIC DNA]</scope>
    <source>
        <strain evidence="8">DSM 16107</strain>
    </source>
</reference>
<dbReference type="FunFam" id="3.40.50.300:FF:000032">
    <property type="entry name" value="Export ABC transporter ATP-binding protein"/>
    <property type="match status" value="1"/>
</dbReference>
<evidence type="ECO:0000256" key="3">
    <source>
        <dbReference type="ARBA" id="ARBA00022840"/>
    </source>
</evidence>
<protein>
    <submittedName>
        <fullName evidence="6">Multidrug ABC transporter ATP-binding protein</fullName>
    </submittedName>
</protein>
<dbReference type="InterPro" id="IPR027417">
    <property type="entry name" value="P-loop_NTPase"/>
</dbReference>
<dbReference type="AlphaFoldDB" id="A0A3N0J0J9"/>
<dbReference type="GO" id="GO:0022857">
    <property type="term" value="F:transmembrane transporter activity"/>
    <property type="evidence" value="ECO:0007669"/>
    <property type="project" value="UniProtKB-ARBA"/>
</dbReference>
<keyword evidence="2" id="KW-0547">Nucleotide-binding</keyword>
<gene>
    <name evidence="5" type="ORF">C1876_03910</name>
    <name evidence="6" type="ORF">DMP09_03470</name>
</gene>
<name>A0A3N0J0J9_9ACTN</name>
<dbReference type="GO" id="GO:0005524">
    <property type="term" value="F:ATP binding"/>
    <property type="evidence" value="ECO:0007669"/>
    <property type="project" value="UniProtKB-KW"/>
</dbReference>
<dbReference type="Pfam" id="PF00005">
    <property type="entry name" value="ABC_tran"/>
    <property type="match status" value="1"/>
</dbReference>
<evidence type="ECO:0000313" key="8">
    <source>
        <dbReference type="Proteomes" id="UP000270112"/>
    </source>
</evidence>
<evidence type="ECO:0000313" key="5">
    <source>
        <dbReference type="EMBL" id="RDB70387.1"/>
    </source>
</evidence>
<dbReference type="SUPFAM" id="SSF52540">
    <property type="entry name" value="P-loop containing nucleoside triphosphate hydrolases"/>
    <property type="match status" value="1"/>
</dbReference>
<reference evidence="5 7" key="1">
    <citation type="journal article" date="2018" name="Elife">
        <title>Discovery and characterization of a prevalent human gut bacterial enzyme sufficient for the inactivation of a family of plant toxins.</title>
        <authorList>
            <person name="Koppel N."/>
            <person name="Bisanz J.E."/>
            <person name="Pandelia M.E."/>
            <person name="Turnbaugh P.J."/>
            <person name="Balskus E.P."/>
        </authorList>
    </citation>
    <scope>NUCLEOTIDE SEQUENCE [LARGE SCALE GENOMIC DNA]</scope>
    <source>
        <strain evidence="5 7">DSM 16107</strain>
    </source>
</reference>
<evidence type="ECO:0000313" key="6">
    <source>
        <dbReference type="EMBL" id="RNM42675.1"/>
    </source>
</evidence>
<dbReference type="Proteomes" id="UP000253817">
    <property type="component" value="Unassembled WGS sequence"/>
</dbReference>
<dbReference type="GO" id="GO:0005886">
    <property type="term" value="C:plasma membrane"/>
    <property type="evidence" value="ECO:0007669"/>
    <property type="project" value="TreeGrafter"/>
</dbReference>
<keyword evidence="1" id="KW-0813">Transport</keyword>
<dbReference type="RefSeq" id="WP_114545415.1">
    <property type="nucleotide sequence ID" value="NZ_CALJMG010000110.1"/>
</dbReference>
<comment type="caution">
    <text evidence="6">The sequence shown here is derived from an EMBL/GenBank/DDBJ whole genome shotgun (WGS) entry which is preliminary data.</text>
</comment>
<dbReference type="InterPro" id="IPR003439">
    <property type="entry name" value="ABC_transporter-like_ATP-bd"/>
</dbReference>
<dbReference type="Proteomes" id="UP000270112">
    <property type="component" value="Unassembled WGS sequence"/>
</dbReference>
<sequence>MDARDRNGSTVVEVRAVSKRYGIEGRKHDASVTQALDRVSFAVCAGEFTGIMGPSGSGKSTLLNCLATIDAPSSGQIVIGGRDVTQLAGKELAKFRREDLGFIFQDSNLLDTLTAYENIALALTIQKTPTREIDGRVQEAARQLGIVDVLQKYPYQMSGGQKQRVAAARATVTRPRLVLADEPTGALDSKSARQLLESLEYLNETGSTILMVTHDSFSASYCNRIVFIKDGALYGELRRSGADRGVFYRKIVDIVSSMGGAGDEAQEAAVAGEGARHAG</sequence>
<dbReference type="CDD" id="cd03255">
    <property type="entry name" value="ABC_MJ0796_LolCDE_FtsE"/>
    <property type="match status" value="1"/>
</dbReference>
<dbReference type="PANTHER" id="PTHR24220:SF674">
    <property type="entry name" value="BACITRACIN EXPORT ATP-BINDING PROTEIN BCEA"/>
    <property type="match status" value="1"/>
</dbReference>
<dbReference type="SMART" id="SM00382">
    <property type="entry name" value="AAA"/>
    <property type="match status" value="1"/>
</dbReference>
<dbReference type="Gene3D" id="3.40.50.300">
    <property type="entry name" value="P-loop containing nucleotide triphosphate hydrolases"/>
    <property type="match status" value="1"/>
</dbReference>
<accession>A0A3N0J0J9</accession>
<dbReference type="InterPro" id="IPR015854">
    <property type="entry name" value="ABC_transpr_LolD-like"/>
</dbReference>
<dbReference type="OrthoDB" id="3176024at2"/>
<dbReference type="EMBL" id="QICC01000008">
    <property type="protein sequence ID" value="RNM42675.1"/>
    <property type="molecule type" value="Genomic_DNA"/>
</dbReference>
<evidence type="ECO:0000256" key="1">
    <source>
        <dbReference type="ARBA" id="ARBA00022448"/>
    </source>
</evidence>
<dbReference type="EMBL" id="PPTT01000005">
    <property type="protein sequence ID" value="RDB70387.1"/>
    <property type="molecule type" value="Genomic_DNA"/>
</dbReference>
<proteinExistence type="predicted"/>
<evidence type="ECO:0000256" key="2">
    <source>
        <dbReference type="ARBA" id="ARBA00022741"/>
    </source>
</evidence>
<feature type="domain" description="ABC transporter" evidence="4">
    <location>
        <begin position="12"/>
        <end position="255"/>
    </location>
</feature>
<dbReference type="InterPro" id="IPR017911">
    <property type="entry name" value="MacB-like_ATP-bd"/>
</dbReference>
<dbReference type="GO" id="GO:0016887">
    <property type="term" value="F:ATP hydrolysis activity"/>
    <property type="evidence" value="ECO:0007669"/>
    <property type="project" value="InterPro"/>
</dbReference>
<dbReference type="PROSITE" id="PS50893">
    <property type="entry name" value="ABC_TRANSPORTER_2"/>
    <property type="match status" value="1"/>
</dbReference>
<keyword evidence="7" id="KW-1185">Reference proteome</keyword>
<dbReference type="PANTHER" id="PTHR24220">
    <property type="entry name" value="IMPORT ATP-BINDING PROTEIN"/>
    <property type="match status" value="1"/>
</dbReference>
<organism evidence="6 8">
    <name type="scientific">Eggerthella sinensis</name>
    <dbReference type="NCBI Taxonomy" id="242230"/>
    <lineage>
        <taxon>Bacteria</taxon>
        <taxon>Bacillati</taxon>
        <taxon>Actinomycetota</taxon>
        <taxon>Coriobacteriia</taxon>
        <taxon>Eggerthellales</taxon>
        <taxon>Eggerthellaceae</taxon>
        <taxon>Eggerthella</taxon>
    </lineage>
</organism>
<evidence type="ECO:0000259" key="4">
    <source>
        <dbReference type="PROSITE" id="PS50893"/>
    </source>
</evidence>
<dbReference type="InterPro" id="IPR003593">
    <property type="entry name" value="AAA+_ATPase"/>
</dbReference>